<proteinExistence type="inferred from homology"/>
<protein>
    <submittedName>
        <fullName evidence="3">PhzF family phenazine biosynthesis protein</fullName>
    </submittedName>
</protein>
<dbReference type="RefSeq" id="WP_187783805.1">
    <property type="nucleotide sequence ID" value="NZ_JACTVA010000009.1"/>
</dbReference>
<dbReference type="PANTHER" id="PTHR13774">
    <property type="entry name" value="PHENAZINE BIOSYNTHESIS PROTEIN"/>
    <property type="match status" value="1"/>
</dbReference>
<dbReference type="PIRSF" id="PIRSF016184">
    <property type="entry name" value="PhzC_PhzF"/>
    <property type="match status" value="1"/>
</dbReference>
<dbReference type="PANTHER" id="PTHR13774:SF17">
    <property type="entry name" value="PHENAZINE BIOSYNTHESIS-LIKE DOMAIN-CONTAINING PROTEIN"/>
    <property type="match status" value="1"/>
</dbReference>
<dbReference type="InterPro" id="IPR003719">
    <property type="entry name" value="Phenazine_PhzF-like"/>
</dbReference>
<dbReference type="Pfam" id="PF02567">
    <property type="entry name" value="PhzC-PhzF"/>
    <property type="match status" value="1"/>
</dbReference>
<accession>A0ABR7RJ63</accession>
<comment type="caution">
    <text evidence="3">The sequence shown here is derived from an EMBL/GenBank/DDBJ whole genome shotgun (WGS) entry which is preliminary data.</text>
</comment>
<evidence type="ECO:0000256" key="1">
    <source>
        <dbReference type="ARBA" id="ARBA00008270"/>
    </source>
</evidence>
<dbReference type="SUPFAM" id="SSF54506">
    <property type="entry name" value="Diaminopimelate epimerase-like"/>
    <property type="match status" value="1"/>
</dbReference>
<organism evidence="3 4">
    <name type="scientific">Teichococcus aerophilus</name>
    <dbReference type="NCBI Taxonomy" id="1224513"/>
    <lineage>
        <taxon>Bacteria</taxon>
        <taxon>Pseudomonadati</taxon>
        <taxon>Pseudomonadota</taxon>
        <taxon>Alphaproteobacteria</taxon>
        <taxon>Acetobacterales</taxon>
        <taxon>Roseomonadaceae</taxon>
        <taxon>Roseomonas</taxon>
    </lineage>
</organism>
<sequence length="286" mass="31210">MFRHTPVRLTTYTVDAFADRPFAGNPAVVVPLQSWLPDALMQAMAAEHNVSETAFFVADGPGQWHLRWFNPKVEVPICGHATLATAFVLVHELGAPAPLRFRTQAGILSVSRDADRFVLDFPANVPEWTHRSPPGLAAALGAVPREVWKARDWICLFDNAETVRALTPDHARIASLSDPMQGGQARVIVTAAADDGVHDIESRYFAARVGVNEDPVTGMAHTQLVPFWARRLGKTTLVCRQSSPRGGTLWCDLAGDRVRLGGHAVLYARSEVCLPAERLIAQPLSA</sequence>
<dbReference type="Proteomes" id="UP000626026">
    <property type="component" value="Unassembled WGS sequence"/>
</dbReference>
<evidence type="ECO:0000313" key="4">
    <source>
        <dbReference type="Proteomes" id="UP000626026"/>
    </source>
</evidence>
<dbReference type="EMBL" id="JACTVA010000009">
    <property type="protein sequence ID" value="MBC9206624.1"/>
    <property type="molecule type" value="Genomic_DNA"/>
</dbReference>
<comment type="similarity">
    <text evidence="1">Belongs to the PhzF family.</text>
</comment>
<evidence type="ECO:0000313" key="3">
    <source>
        <dbReference type="EMBL" id="MBC9206624.1"/>
    </source>
</evidence>
<gene>
    <name evidence="3" type="ORF">IBL26_07220</name>
</gene>
<reference evidence="3 4" key="1">
    <citation type="journal article" date="2013" name="Int. J. Syst. Evol. Microbiol.">
        <title>Roseomonas aerophila sp. nov., isolated from air.</title>
        <authorList>
            <person name="Kim S.J."/>
            <person name="Weon H.Y."/>
            <person name="Ahn J.H."/>
            <person name="Hong S.B."/>
            <person name="Seok S.J."/>
            <person name="Whang K.S."/>
            <person name="Kwon S.W."/>
        </authorList>
    </citation>
    <scope>NUCLEOTIDE SEQUENCE [LARGE SCALE GENOMIC DNA]</scope>
    <source>
        <strain evidence="3 4">NBRC 108923</strain>
    </source>
</reference>
<dbReference type="NCBIfam" id="TIGR00654">
    <property type="entry name" value="PhzF_family"/>
    <property type="match status" value="1"/>
</dbReference>
<name>A0ABR7RJ63_9PROT</name>
<keyword evidence="2" id="KW-0413">Isomerase</keyword>
<evidence type="ECO:0000256" key="2">
    <source>
        <dbReference type="ARBA" id="ARBA00023235"/>
    </source>
</evidence>
<dbReference type="Gene3D" id="3.10.310.10">
    <property type="entry name" value="Diaminopimelate Epimerase, Chain A, domain 1"/>
    <property type="match status" value="2"/>
</dbReference>
<keyword evidence="4" id="KW-1185">Reference proteome</keyword>